<dbReference type="STRING" id="109376.A0A0D3DHP1"/>
<keyword evidence="2" id="KW-0808">Transferase</keyword>
<reference evidence="4 5" key="1">
    <citation type="journal article" date="2014" name="Genome Biol.">
        <title>Transcriptome and methylome profiling reveals relics of genome dominance in the mesopolyploid Brassica oleracea.</title>
        <authorList>
            <person name="Parkin I.A."/>
            <person name="Koh C."/>
            <person name="Tang H."/>
            <person name="Robinson S.J."/>
            <person name="Kagale S."/>
            <person name="Clarke W.E."/>
            <person name="Town C.D."/>
            <person name="Nixon J."/>
            <person name="Krishnakumar V."/>
            <person name="Bidwell S.L."/>
            <person name="Denoeud F."/>
            <person name="Belcram H."/>
            <person name="Links M.G."/>
            <person name="Just J."/>
            <person name="Clarke C."/>
            <person name="Bender T."/>
            <person name="Huebert T."/>
            <person name="Mason A.S."/>
            <person name="Pires J.C."/>
            <person name="Barker G."/>
            <person name="Moore J."/>
            <person name="Walley P.G."/>
            <person name="Manoli S."/>
            <person name="Batley J."/>
            <person name="Edwards D."/>
            <person name="Nelson M.N."/>
            <person name="Wang X."/>
            <person name="Paterson A.H."/>
            <person name="King G."/>
            <person name="Bancroft I."/>
            <person name="Chalhoub B."/>
            <person name="Sharpe A.G."/>
        </authorList>
    </citation>
    <scope>NUCLEOTIDE SEQUENCE</scope>
    <source>
        <strain evidence="4 5">cv. TO1000</strain>
    </source>
</reference>
<comment type="pathway">
    <text evidence="1">Lipid metabolism; fatty acid biosynthesis.</text>
</comment>
<dbReference type="Proteomes" id="UP000032141">
    <property type="component" value="Chromosome C7"/>
</dbReference>
<evidence type="ECO:0000256" key="1">
    <source>
        <dbReference type="ARBA" id="ARBA00005194"/>
    </source>
</evidence>
<dbReference type="PANTHER" id="PTHR31561">
    <property type="entry name" value="3-KETOACYL-COA SYNTHASE"/>
    <property type="match status" value="1"/>
</dbReference>
<proteinExistence type="predicted"/>
<dbReference type="Pfam" id="PF08541">
    <property type="entry name" value="ACP_syn_III_C"/>
    <property type="match status" value="1"/>
</dbReference>
<dbReference type="InterPro" id="IPR013747">
    <property type="entry name" value="ACP_syn_III_C"/>
</dbReference>
<dbReference type="UniPathway" id="UPA00094"/>
<dbReference type="AlphaFoldDB" id="A0A0D3DHP1"/>
<keyword evidence="5" id="KW-1185">Reference proteome</keyword>
<dbReference type="InterPro" id="IPR016039">
    <property type="entry name" value="Thiolase-like"/>
</dbReference>
<dbReference type="HOGENOM" id="CLU_2691217_0_0_1"/>
<dbReference type="Gramene" id="Bo7g116890.1">
    <property type="protein sequence ID" value="Bo7g116890.1"/>
    <property type="gene ID" value="Bo7g116890"/>
</dbReference>
<dbReference type="GO" id="GO:0016747">
    <property type="term" value="F:acyltransferase activity, transferring groups other than amino-acyl groups"/>
    <property type="evidence" value="ECO:0007669"/>
    <property type="project" value="InterPro"/>
</dbReference>
<sequence length="74" mass="8036">MEITYFKNVQGASVDAEASRSTLHRFGNTSSSSILYELAYIEAKGRMKKGNKVWQIALGSGFNCNSAVWVAGST</sequence>
<dbReference type="SUPFAM" id="SSF53901">
    <property type="entry name" value="Thiolase-like"/>
    <property type="match status" value="1"/>
</dbReference>
<feature type="domain" description="Beta-ketoacyl-[acyl-carrier-protein] synthase III C-terminal" evidence="3">
    <location>
        <begin position="13"/>
        <end position="69"/>
    </location>
</feature>
<evidence type="ECO:0000256" key="2">
    <source>
        <dbReference type="ARBA" id="ARBA00022679"/>
    </source>
</evidence>
<organism evidence="4 5">
    <name type="scientific">Brassica oleracea var. oleracea</name>
    <dbReference type="NCBI Taxonomy" id="109376"/>
    <lineage>
        <taxon>Eukaryota</taxon>
        <taxon>Viridiplantae</taxon>
        <taxon>Streptophyta</taxon>
        <taxon>Embryophyta</taxon>
        <taxon>Tracheophyta</taxon>
        <taxon>Spermatophyta</taxon>
        <taxon>Magnoliopsida</taxon>
        <taxon>eudicotyledons</taxon>
        <taxon>Gunneridae</taxon>
        <taxon>Pentapetalae</taxon>
        <taxon>rosids</taxon>
        <taxon>malvids</taxon>
        <taxon>Brassicales</taxon>
        <taxon>Brassicaceae</taxon>
        <taxon>Brassiceae</taxon>
        <taxon>Brassica</taxon>
    </lineage>
</organism>
<dbReference type="GO" id="GO:0006633">
    <property type="term" value="P:fatty acid biosynthetic process"/>
    <property type="evidence" value="ECO:0007669"/>
    <property type="project" value="UniProtKB-UniPathway"/>
</dbReference>
<dbReference type="EnsemblPlants" id="Bo7g116890.1">
    <property type="protein sequence ID" value="Bo7g116890.1"/>
    <property type="gene ID" value="Bo7g116890"/>
</dbReference>
<evidence type="ECO:0000313" key="4">
    <source>
        <dbReference type="EnsemblPlants" id="Bo7g116890.1"/>
    </source>
</evidence>
<protein>
    <recommendedName>
        <fullName evidence="3">Beta-ketoacyl-[acyl-carrier-protein] synthase III C-terminal domain-containing protein</fullName>
    </recommendedName>
</protein>
<name>A0A0D3DHP1_BRAOL</name>
<evidence type="ECO:0000313" key="5">
    <source>
        <dbReference type="Proteomes" id="UP000032141"/>
    </source>
</evidence>
<dbReference type="Gene3D" id="3.40.47.10">
    <property type="match status" value="1"/>
</dbReference>
<dbReference type="InterPro" id="IPR012392">
    <property type="entry name" value="3-ktacl-CoA_syn"/>
</dbReference>
<accession>A0A0D3DHP1</accession>
<dbReference type="GO" id="GO:0016020">
    <property type="term" value="C:membrane"/>
    <property type="evidence" value="ECO:0007669"/>
    <property type="project" value="InterPro"/>
</dbReference>
<evidence type="ECO:0000259" key="3">
    <source>
        <dbReference type="Pfam" id="PF08541"/>
    </source>
</evidence>
<reference evidence="4" key="2">
    <citation type="submission" date="2015-03" db="UniProtKB">
        <authorList>
            <consortium name="EnsemblPlants"/>
        </authorList>
    </citation>
    <scope>IDENTIFICATION</scope>
</reference>
<dbReference type="OMA" id="MYELEYV"/>